<dbReference type="OrthoDB" id="1340556at2"/>
<evidence type="ECO:0000313" key="2">
    <source>
        <dbReference type="Proteomes" id="UP000244929"/>
    </source>
</evidence>
<dbReference type="Proteomes" id="UP000244929">
    <property type="component" value="Chromosome"/>
</dbReference>
<evidence type="ECO:0000313" key="1">
    <source>
        <dbReference type="EMBL" id="AWH84268.1"/>
    </source>
</evidence>
<sequence length="272" mass="32109">MAKKTCLLFKDQAYFTPKDIITWMKFYILSEEAFIEAFPEAYEEIAHNFFWDQHLGYGGLAGDSFNLDKFLNDDNIDAFSAIVANILARHSLSKEEIYAKVSTSEKLKEFERAKVNLFLAENLYFEDPLAVKKHFELLQRALQKRSFYELADIRMEDLEGEWISTAETSALDYNYNMTDFMALGSRVRLLISKYDERFYMSTWLVRVCDYTTREELDFAVRQTYVTLEDGYLSHYYKGKEGFDFSFRSPVFDYSGDTLKTQFWDVGFTFQRK</sequence>
<name>A0A2S1QV21_9FLAO</name>
<accession>A0A2S1QV21</accession>
<dbReference type="AlphaFoldDB" id="A0A2S1QV21"/>
<dbReference type="RefSeq" id="WP_108776977.1">
    <property type="nucleotide sequence ID" value="NZ_CP029186.1"/>
</dbReference>
<gene>
    <name evidence="1" type="ORF">HYN59_03680</name>
</gene>
<organism evidence="1 2">
    <name type="scientific">Flavobacterium album</name>
    <dbReference type="NCBI Taxonomy" id="2175091"/>
    <lineage>
        <taxon>Bacteria</taxon>
        <taxon>Pseudomonadati</taxon>
        <taxon>Bacteroidota</taxon>
        <taxon>Flavobacteriia</taxon>
        <taxon>Flavobacteriales</taxon>
        <taxon>Flavobacteriaceae</taxon>
        <taxon>Flavobacterium</taxon>
    </lineage>
</organism>
<proteinExistence type="predicted"/>
<dbReference type="EMBL" id="CP029186">
    <property type="protein sequence ID" value="AWH84268.1"/>
    <property type="molecule type" value="Genomic_DNA"/>
</dbReference>
<reference evidence="1 2" key="1">
    <citation type="submission" date="2018-04" db="EMBL/GenBank/DDBJ databases">
        <title>Genome sequencing of Flavobacterium sp. HYN0059.</title>
        <authorList>
            <person name="Yi H."/>
            <person name="Baek C."/>
        </authorList>
    </citation>
    <scope>NUCLEOTIDE SEQUENCE [LARGE SCALE GENOMIC DNA]</scope>
    <source>
        <strain evidence="1 2">HYN0059</strain>
    </source>
</reference>
<dbReference type="KEGG" id="falb:HYN59_03680"/>
<keyword evidence="2" id="KW-1185">Reference proteome</keyword>
<protein>
    <submittedName>
        <fullName evidence="1">Uncharacterized protein</fullName>
    </submittedName>
</protein>